<evidence type="ECO:0000313" key="2">
    <source>
        <dbReference type="Proteomes" id="UP000666915"/>
    </source>
</evidence>
<organism evidence="1 2">
    <name type="scientific">Actinomadura nitritigenes</name>
    <dbReference type="NCBI Taxonomy" id="134602"/>
    <lineage>
        <taxon>Bacteria</taxon>
        <taxon>Bacillati</taxon>
        <taxon>Actinomycetota</taxon>
        <taxon>Actinomycetes</taxon>
        <taxon>Streptosporangiales</taxon>
        <taxon>Thermomonosporaceae</taxon>
        <taxon>Actinomadura</taxon>
    </lineage>
</organism>
<dbReference type="EMBL" id="JAGEOK010000007">
    <property type="protein sequence ID" value="MBO2438497.1"/>
    <property type="molecule type" value="Genomic_DNA"/>
</dbReference>
<accession>A0ABS3QXL3</accession>
<comment type="caution">
    <text evidence="1">The sequence shown here is derived from an EMBL/GenBank/DDBJ whole genome shotgun (WGS) entry which is preliminary data.</text>
</comment>
<reference evidence="1 2" key="1">
    <citation type="submission" date="2021-03" db="EMBL/GenBank/DDBJ databases">
        <authorList>
            <person name="Kanchanasin P."/>
            <person name="Saeng-In P."/>
            <person name="Phongsopitanun W."/>
            <person name="Yuki M."/>
            <person name="Kudo T."/>
            <person name="Ohkuma M."/>
            <person name="Tanasupawat S."/>
        </authorList>
    </citation>
    <scope>NUCLEOTIDE SEQUENCE [LARGE SCALE GENOMIC DNA]</scope>
    <source>
        <strain evidence="1 2">L46</strain>
    </source>
</reference>
<protein>
    <submittedName>
        <fullName evidence="1">DUF4192 domain-containing protein</fullName>
    </submittedName>
</protein>
<evidence type="ECO:0000313" key="1">
    <source>
        <dbReference type="EMBL" id="MBO2438497.1"/>
    </source>
</evidence>
<name>A0ABS3QXL3_9ACTN</name>
<keyword evidence="2" id="KW-1185">Reference proteome</keyword>
<sequence length="336" mass="35887">MTALVIRSAQDAISAVPYLLGFHPSRSLVVIGYDGPHGTCAVRLDLPVPAGAGERVAGLLSGNGFRKALLLGYGPADEVEGSAGSTAAALTAAGLDVLESVRVCDGRWWSLTCTDACCPAEGTPYDISSSLIAAQATLAGHVALADRDELVRSVQPVEGLARESMRRATERAERRFLRWAREPGPRFRSRTTEEGLDHVPRVLARAREGTRPTDDDVARLGFLLTDLRVRDEAWIRIDEDAPAADISFWRDVLRRVEPHYVPAPASLLAFAAYSAGDGGLANVALERALEADPAYSMAVLLRSLIDAGIPPAQARIGMTPGQLAAAYHDEPTQEAS</sequence>
<dbReference type="RefSeq" id="WP_208266807.1">
    <property type="nucleotide sequence ID" value="NZ_BAAAGM010000083.1"/>
</dbReference>
<gene>
    <name evidence="1" type="ORF">J4557_13310</name>
</gene>
<dbReference type="Pfam" id="PF13830">
    <property type="entry name" value="DUF4192"/>
    <property type="match status" value="1"/>
</dbReference>
<proteinExistence type="predicted"/>
<dbReference type="InterPro" id="IPR025447">
    <property type="entry name" value="DUF4192"/>
</dbReference>
<dbReference type="Proteomes" id="UP000666915">
    <property type="component" value="Unassembled WGS sequence"/>
</dbReference>